<keyword evidence="1" id="KW-1133">Transmembrane helix</keyword>
<keyword evidence="3" id="KW-1185">Reference proteome</keyword>
<dbReference type="Proteomes" id="UP000276603">
    <property type="component" value="Unassembled WGS sequence"/>
</dbReference>
<accession>A0A3B0C038</accession>
<keyword evidence="1" id="KW-0472">Membrane</keyword>
<comment type="caution">
    <text evidence="2">The sequence shown here is derived from an EMBL/GenBank/DDBJ whole genome shotgun (WGS) entry which is preliminary data.</text>
</comment>
<dbReference type="EMBL" id="RBCJ01000004">
    <property type="protein sequence ID" value="RKN78720.1"/>
    <property type="molecule type" value="Genomic_DNA"/>
</dbReference>
<gene>
    <name evidence="2" type="ORF">D7Z94_21235</name>
</gene>
<proteinExistence type="predicted"/>
<name>A0A3B0C038_9FLAO</name>
<evidence type="ECO:0000313" key="3">
    <source>
        <dbReference type="Proteomes" id="UP000276603"/>
    </source>
</evidence>
<keyword evidence="1" id="KW-0812">Transmembrane</keyword>
<dbReference type="RefSeq" id="WP_120713629.1">
    <property type="nucleotide sequence ID" value="NZ_RBCJ01000004.1"/>
</dbReference>
<dbReference type="AlphaFoldDB" id="A0A3B0C038"/>
<evidence type="ECO:0000313" key="2">
    <source>
        <dbReference type="EMBL" id="RKN78720.1"/>
    </source>
</evidence>
<sequence length="87" mass="10143">MGITILIGLLSGLLIFTVVMISMEIHKYFEPDPEVDEDEPLTEKTKESFINITPEFHIDAGNIETKNQLTAMKYKLEMFKLRNEFYK</sequence>
<reference evidence="2 3" key="1">
    <citation type="submission" date="2018-10" db="EMBL/GenBank/DDBJ databases">
        <title>Ulvibacterium marinum gen. nov., sp. nov., a novel marine bacterium of the family Flavobacteriaceae, isolated from a culture of the green alga Ulva prolifera.</title>
        <authorList>
            <person name="Zhang Z."/>
        </authorList>
    </citation>
    <scope>NUCLEOTIDE SEQUENCE [LARGE SCALE GENOMIC DNA]</scope>
    <source>
        <strain evidence="2 3">CCMM003</strain>
    </source>
</reference>
<feature type="transmembrane region" description="Helical" evidence="1">
    <location>
        <begin position="6"/>
        <end position="23"/>
    </location>
</feature>
<organism evidence="2 3">
    <name type="scientific">Ulvibacterium marinum</name>
    <dbReference type="NCBI Taxonomy" id="2419782"/>
    <lineage>
        <taxon>Bacteria</taxon>
        <taxon>Pseudomonadati</taxon>
        <taxon>Bacteroidota</taxon>
        <taxon>Flavobacteriia</taxon>
        <taxon>Flavobacteriales</taxon>
        <taxon>Flavobacteriaceae</taxon>
        <taxon>Ulvibacterium</taxon>
    </lineage>
</organism>
<protein>
    <submittedName>
        <fullName evidence="2">Uncharacterized protein</fullName>
    </submittedName>
</protein>
<evidence type="ECO:0000256" key="1">
    <source>
        <dbReference type="SAM" id="Phobius"/>
    </source>
</evidence>